<feature type="compositionally biased region" description="Polar residues" evidence="2">
    <location>
        <begin position="223"/>
        <end position="243"/>
    </location>
</feature>
<dbReference type="AlphaFoldDB" id="A0A542DJ58"/>
<feature type="region of interest" description="Disordered" evidence="2">
    <location>
        <begin position="223"/>
        <end position="320"/>
    </location>
</feature>
<evidence type="ECO:0000256" key="3">
    <source>
        <dbReference type="SAM" id="Phobius"/>
    </source>
</evidence>
<feature type="compositionally biased region" description="Basic and acidic residues" evidence="2">
    <location>
        <begin position="1"/>
        <end position="30"/>
    </location>
</feature>
<evidence type="ECO:0000256" key="2">
    <source>
        <dbReference type="SAM" id="MobiDB-lite"/>
    </source>
</evidence>
<organism evidence="5 6">
    <name type="scientific">Amycolatopsis cihanbeyliensis</name>
    <dbReference type="NCBI Taxonomy" id="1128664"/>
    <lineage>
        <taxon>Bacteria</taxon>
        <taxon>Bacillati</taxon>
        <taxon>Actinomycetota</taxon>
        <taxon>Actinomycetes</taxon>
        <taxon>Pseudonocardiales</taxon>
        <taxon>Pseudonocardiaceae</taxon>
        <taxon>Amycolatopsis</taxon>
    </lineage>
</organism>
<feature type="compositionally biased region" description="Low complexity" evidence="2">
    <location>
        <begin position="269"/>
        <end position="304"/>
    </location>
</feature>
<feature type="transmembrane region" description="Helical" evidence="3">
    <location>
        <begin position="119"/>
        <end position="141"/>
    </location>
</feature>
<keyword evidence="6" id="KW-1185">Reference proteome</keyword>
<evidence type="ECO:0000256" key="1">
    <source>
        <dbReference type="SAM" id="Coils"/>
    </source>
</evidence>
<evidence type="ECO:0000259" key="4">
    <source>
        <dbReference type="Pfam" id="PF16751"/>
    </source>
</evidence>
<dbReference type="InterPro" id="IPR031928">
    <property type="entry name" value="RsdA_SigD-bd"/>
</dbReference>
<sequence length="320" mass="33846">MTERENGREHDEREPAAARDVERSEPEESGRPSPQDIPDIPDITATQADDALLDALGGSDPKVADGLGDQELNALLLAWRRDIDSEPLAELVDTETAVRTVQTAALAKRNGSGGRRRRFLIPVAAAAAVLAIAFTGTGLAARDAQPGDMLWGLTQVLYADQAKSIEAAATVRLELDEAQAAITAGRYEEARQKLEEARRALEQVSTSEDREKLNAAHHALSLQLNDPQGGSGDNQSDPPQRTGQSKDKEPSNSQPGSSDGPPTSSQLDPRTSTQQPSSSTSLPPSTTSTPSGEGTGSEPGSSPRFDTSGEAKEPQDQPAN</sequence>
<evidence type="ECO:0000313" key="6">
    <source>
        <dbReference type="Proteomes" id="UP000320876"/>
    </source>
</evidence>
<feature type="domain" description="Anti-sigma-D factor RsdA sigma factor binding region" evidence="4">
    <location>
        <begin position="42"/>
        <end position="87"/>
    </location>
</feature>
<feature type="compositionally biased region" description="Basic and acidic residues" evidence="2">
    <location>
        <begin position="307"/>
        <end position="320"/>
    </location>
</feature>
<gene>
    <name evidence="5" type="ORF">FB471_2850</name>
</gene>
<feature type="compositionally biased region" description="Polar residues" evidence="2">
    <location>
        <begin position="251"/>
        <end position="268"/>
    </location>
</feature>
<evidence type="ECO:0000313" key="5">
    <source>
        <dbReference type="EMBL" id="TQJ03100.1"/>
    </source>
</evidence>
<keyword evidence="1" id="KW-0175">Coiled coil</keyword>
<feature type="compositionally biased region" description="Low complexity" evidence="2">
    <location>
        <begin position="31"/>
        <end position="43"/>
    </location>
</feature>
<accession>A0A542DJ58</accession>
<proteinExistence type="predicted"/>
<dbReference type="Proteomes" id="UP000320876">
    <property type="component" value="Unassembled WGS sequence"/>
</dbReference>
<feature type="region of interest" description="Disordered" evidence="2">
    <location>
        <begin position="1"/>
        <end position="43"/>
    </location>
</feature>
<reference evidence="5 6" key="1">
    <citation type="submission" date="2019-06" db="EMBL/GenBank/DDBJ databases">
        <title>Sequencing the genomes of 1000 actinobacteria strains.</title>
        <authorList>
            <person name="Klenk H.-P."/>
        </authorList>
    </citation>
    <scope>NUCLEOTIDE SEQUENCE [LARGE SCALE GENOMIC DNA]</scope>
    <source>
        <strain evidence="5 6">DSM 45679</strain>
    </source>
</reference>
<keyword evidence="3" id="KW-0472">Membrane</keyword>
<feature type="coiled-coil region" evidence="1">
    <location>
        <begin position="180"/>
        <end position="211"/>
    </location>
</feature>
<dbReference type="RefSeq" id="WP_246076402.1">
    <property type="nucleotide sequence ID" value="NZ_VFML01000001.1"/>
</dbReference>
<dbReference type="Gene3D" id="6.10.250.1300">
    <property type="match status" value="1"/>
</dbReference>
<dbReference type="Pfam" id="PF16751">
    <property type="entry name" value="RsdA_SigD_bd"/>
    <property type="match status" value="1"/>
</dbReference>
<name>A0A542DJ58_AMYCI</name>
<protein>
    <submittedName>
        <fullName evidence="5">Anti-sigma-D factor RsdA-like protein</fullName>
    </submittedName>
</protein>
<comment type="caution">
    <text evidence="5">The sequence shown here is derived from an EMBL/GenBank/DDBJ whole genome shotgun (WGS) entry which is preliminary data.</text>
</comment>
<keyword evidence="3" id="KW-1133">Transmembrane helix</keyword>
<keyword evidence="3" id="KW-0812">Transmembrane</keyword>
<dbReference type="EMBL" id="VFML01000001">
    <property type="protein sequence ID" value="TQJ03100.1"/>
    <property type="molecule type" value="Genomic_DNA"/>
</dbReference>